<evidence type="ECO:0000256" key="1">
    <source>
        <dbReference type="SAM" id="MobiDB-lite"/>
    </source>
</evidence>
<feature type="compositionally biased region" description="Polar residues" evidence="1">
    <location>
        <begin position="373"/>
        <end position="382"/>
    </location>
</feature>
<accession>A0A1I5J5Q3</accession>
<dbReference type="SUPFAM" id="SSF48264">
    <property type="entry name" value="Cytochrome P450"/>
    <property type="match status" value="1"/>
</dbReference>
<dbReference type="PANTHER" id="PTHR24301">
    <property type="entry name" value="THROMBOXANE-A SYNTHASE"/>
    <property type="match status" value="1"/>
</dbReference>
<dbReference type="Proteomes" id="UP000183413">
    <property type="component" value="Unassembled WGS sequence"/>
</dbReference>
<dbReference type="CDD" id="cd00302">
    <property type="entry name" value="cytochrome_P450"/>
    <property type="match status" value="1"/>
</dbReference>
<dbReference type="GO" id="GO:0020037">
    <property type="term" value="F:heme binding"/>
    <property type="evidence" value="ECO:0007669"/>
    <property type="project" value="InterPro"/>
</dbReference>
<dbReference type="GO" id="GO:0004497">
    <property type="term" value="F:monooxygenase activity"/>
    <property type="evidence" value="ECO:0007669"/>
    <property type="project" value="InterPro"/>
</dbReference>
<reference evidence="2 3" key="1">
    <citation type="submission" date="2016-10" db="EMBL/GenBank/DDBJ databases">
        <authorList>
            <person name="de Groot N.N."/>
        </authorList>
    </citation>
    <scope>NUCLEOTIDE SEQUENCE [LARGE SCALE GENOMIC DNA]</scope>
    <source>
        <strain evidence="2 3">DSM 43067</strain>
    </source>
</reference>
<keyword evidence="3" id="KW-1185">Reference proteome</keyword>
<evidence type="ECO:0000313" key="2">
    <source>
        <dbReference type="EMBL" id="SFO68052.1"/>
    </source>
</evidence>
<dbReference type="RefSeq" id="WP_075022225.1">
    <property type="nucleotide sequence ID" value="NZ_FOVH01000008.1"/>
</dbReference>
<dbReference type="Pfam" id="PF00067">
    <property type="entry name" value="p450"/>
    <property type="match status" value="1"/>
</dbReference>
<dbReference type="InterPro" id="IPR001128">
    <property type="entry name" value="Cyt_P450"/>
</dbReference>
<dbReference type="InterPro" id="IPR036396">
    <property type="entry name" value="Cyt_P450_sf"/>
</dbReference>
<name>A0A1I5J5Q3_9ACTN</name>
<dbReference type="GO" id="GO:0016705">
    <property type="term" value="F:oxidoreductase activity, acting on paired donors, with incorporation or reduction of molecular oxygen"/>
    <property type="evidence" value="ECO:0007669"/>
    <property type="project" value="InterPro"/>
</dbReference>
<dbReference type="InParanoid" id="A0A1I5J5Q3"/>
<organism evidence="2 3">
    <name type="scientific">Actinomadura madurae</name>
    <dbReference type="NCBI Taxonomy" id="1993"/>
    <lineage>
        <taxon>Bacteria</taxon>
        <taxon>Bacillati</taxon>
        <taxon>Actinomycetota</taxon>
        <taxon>Actinomycetes</taxon>
        <taxon>Streptosporangiales</taxon>
        <taxon>Thermomonosporaceae</taxon>
        <taxon>Actinomadura</taxon>
    </lineage>
</organism>
<protein>
    <submittedName>
        <fullName evidence="2">Cytochrome P450</fullName>
    </submittedName>
</protein>
<dbReference type="eggNOG" id="COG2124">
    <property type="taxonomic scope" value="Bacteria"/>
</dbReference>
<dbReference type="AlphaFoldDB" id="A0A1I5J5Q3"/>
<evidence type="ECO:0000313" key="3">
    <source>
        <dbReference type="Proteomes" id="UP000183413"/>
    </source>
</evidence>
<dbReference type="PANTHER" id="PTHR24301:SF11">
    <property type="entry name" value="CYTOCHROME P450"/>
    <property type="match status" value="1"/>
</dbReference>
<dbReference type="EMBL" id="FOVH01000008">
    <property type="protein sequence ID" value="SFO68052.1"/>
    <property type="molecule type" value="Genomic_DNA"/>
</dbReference>
<feature type="region of interest" description="Disordered" evidence="1">
    <location>
        <begin position="373"/>
        <end position="393"/>
    </location>
</feature>
<proteinExistence type="predicted"/>
<dbReference type="GO" id="GO:0005506">
    <property type="term" value="F:iron ion binding"/>
    <property type="evidence" value="ECO:0007669"/>
    <property type="project" value="InterPro"/>
</dbReference>
<dbReference type="Gene3D" id="1.10.630.10">
    <property type="entry name" value="Cytochrome P450"/>
    <property type="match status" value="1"/>
</dbReference>
<dbReference type="STRING" id="1993.SAMN04489713_108331"/>
<gene>
    <name evidence="2" type="ORF">SAMN04489713_108331</name>
</gene>
<sequence>MVTALAISAAVLALLASLPWWLPGRIVALRGWVFARVNGDEGIAVPGDLIGVEHFRDVYSHPAAGGRSRGAALSDLFWYWLSPGAHVHQEHLEAGDRYEEVARATRRFLAVPRAEAEELTRRCAARVLDEEAPPGGGARTVRLRDLMMPVWAEFYYELVFGEPCPRAARDLIVGNADDVVTALKCCGLRHMDRRHRLTRYLAGRLADVRHPLPAGLSDEERAYYLQGTFFNTAVVQMSEAAAHLLMVLARHPDAAATALAGDDRALDRVVQETFRLYPLFGVAHRITTGTIDVAGTTIPAGSVLCFGYPEFHRAGFDHPDRFDPDRFRDGPAAKDMNHIPFGVAANRPCPAWRLAPLTLRVAAREVLRRHALTSSASHTRSLPNRGPCLLVPREAPPRSRAAALLRMRARDRAEDVGRGLVQLVLGTYMVCDARRQRLCERHFARAEETHAHAGPHRRGH</sequence>